<dbReference type="AlphaFoldDB" id="A0A5S3PCK3"/>
<organism evidence="1 2">
    <name type="scientific">Sulfitobacter sabulilitoris</name>
    <dbReference type="NCBI Taxonomy" id="2562655"/>
    <lineage>
        <taxon>Bacteria</taxon>
        <taxon>Pseudomonadati</taxon>
        <taxon>Pseudomonadota</taxon>
        <taxon>Alphaproteobacteria</taxon>
        <taxon>Rhodobacterales</taxon>
        <taxon>Roseobacteraceae</taxon>
        <taxon>Sulfitobacter</taxon>
    </lineage>
</organism>
<dbReference type="RefSeq" id="WP_138662649.1">
    <property type="nucleotide sequence ID" value="NZ_VANS01000003.1"/>
</dbReference>
<evidence type="ECO:0008006" key="3">
    <source>
        <dbReference type="Google" id="ProtNLM"/>
    </source>
</evidence>
<protein>
    <recommendedName>
        <fullName evidence="3">STAS/SEC14 domain-containing protein</fullName>
    </recommendedName>
</protein>
<evidence type="ECO:0000313" key="2">
    <source>
        <dbReference type="Proteomes" id="UP000309550"/>
    </source>
</evidence>
<name>A0A5S3PCK3_9RHOB</name>
<evidence type="ECO:0000313" key="1">
    <source>
        <dbReference type="EMBL" id="TMM51574.1"/>
    </source>
</evidence>
<keyword evidence="2" id="KW-1185">Reference proteome</keyword>
<accession>A0A5S3PCK3</accession>
<proteinExistence type="predicted"/>
<dbReference type="Proteomes" id="UP000309550">
    <property type="component" value="Unassembled WGS sequence"/>
</dbReference>
<reference evidence="1 2" key="1">
    <citation type="submission" date="2019-05" db="EMBL/GenBank/DDBJ databases">
        <title>Sulfitobacter sabulilitoris sp. nov., isolated from a marine sand.</title>
        <authorList>
            <person name="Yoon J.-H."/>
        </authorList>
    </citation>
    <scope>NUCLEOTIDE SEQUENCE [LARGE SCALE GENOMIC DNA]</scope>
    <source>
        <strain evidence="1 2">HSMS-29</strain>
    </source>
</reference>
<comment type="caution">
    <text evidence="1">The sequence shown here is derived from an EMBL/GenBank/DDBJ whole genome shotgun (WGS) entry which is preliminary data.</text>
</comment>
<sequence length="165" mass="18765">MKNPLRSGLVLVVHDVTVPIEYRFYEDIGLLHTAIKGGVAVQDVTTFFDRIENLDRGSALVRELTDFSKLTHLDISDDQVDGLIALIRGMYARNDMSPRIACYAPRAPGREIAQRFMAGVLAPTPKLRAERFDTANDALRFLQVPWRDWSRLDLDPEDFMSPRHP</sequence>
<gene>
    <name evidence="1" type="ORF">FDT80_12495</name>
</gene>
<dbReference type="EMBL" id="VANS01000003">
    <property type="protein sequence ID" value="TMM51574.1"/>
    <property type="molecule type" value="Genomic_DNA"/>
</dbReference>